<organism evidence="7">
    <name type="scientific">Xanthomonas sp. 35Y</name>
    <dbReference type="NCBI Taxonomy" id="230757"/>
    <lineage>
        <taxon>Bacteria</taxon>
        <taxon>Pseudomonadati</taxon>
        <taxon>Pseudomonadota</taxon>
        <taxon>Gammaproteobacteria</taxon>
        <taxon>Lysobacterales</taxon>
        <taxon>Lysobacteraceae</taxon>
        <taxon>Xanthomonas</taxon>
    </lineage>
</organism>
<evidence type="ECO:0000256" key="3">
    <source>
        <dbReference type="ARBA" id="ARBA00023004"/>
    </source>
</evidence>
<dbReference type="EMBL" id="KY498024">
    <property type="protein sequence ID" value="AQV11968.1"/>
    <property type="molecule type" value="Genomic_DNA"/>
</dbReference>
<reference evidence="7" key="1">
    <citation type="submission" date="2017-01" db="EMBL/GenBank/DDBJ databases">
        <authorList>
            <person name="Mah S.A."/>
            <person name="Swanson W.J."/>
            <person name="Moy G.W."/>
            <person name="Vacquier V.D."/>
        </authorList>
    </citation>
    <scope>NUCLEOTIDE SEQUENCE</scope>
    <source>
        <strain evidence="7">35Y</strain>
    </source>
</reference>
<evidence type="ECO:0000256" key="2">
    <source>
        <dbReference type="ARBA" id="ARBA00022723"/>
    </source>
</evidence>
<feature type="signal peptide" evidence="5">
    <location>
        <begin position="1"/>
        <end position="33"/>
    </location>
</feature>
<protein>
    <submittedName>
        <fullName evidence="7">Rubber oxygenase B</fullName>
    </submittedName>
</protein>
<feature type="domain" description="Cytochrome c" evidence="6">
    <location>
        <begin position="391"/>
        <end position="681"/>
    </location>
</feature>
<dbReference type="AlphaFoldDB" id="A0A1S6Q8F9"/>
<dbReference type="BioCyc" id="MetaCyc:MONOMER-20303"/>
<gene>
    <name evidence="7" type="primary">roxB</name>
</gene>
<dbReference type="KEGG" id="ag:AQV11968"/>
<name>A0A1S6Q8F9_9XANT</name>
<keyword evidence="3 4" id="KW-0408">Iron</keyword>
<keyword evidence="1 4" id="KW-0349">Heme</keyword>
<dbReference type="PANTHER" id="PTHR30600:SF9">
    <property type="entry name" value="BLR7738 PROTEIN"/>
    <property type="match status" value="1"/>
</dbReference>
<dbReference type="PANTHER" id="PTHR30600">
    <property type="entry name" value="CYTOCHROME C PEROXIDASE-RELATED"/>
    <property type="match status" value="1"/>
</dbReference>
<dbReference type="PROSITE" id="PS51007">
    <property type="entry name" value="CYTC"/>
    <property type="match status" value="1"/>
</dbReference>
<dbReference type="GO" id="GO:0020037">
    <property type="term" value="F:heme binding"/>
    <property type="evidence" value="ECO:0007669"/>
    <property type="project" value="InterPro"/>
</dbReference>
<accession>A0A1S6Q8F9</accession>
<dbReference type="InterPro" id="IPR051395">
    <property type="entry name" value="Cytochrome_c_Peroxidase/MauG"/>
</dbReference>
<evidence type="ECO:0000256" key="5">
    <source>
        <dbReference type="SAM" id="SignalP"/>
    </source>
</evidence>
<dbReference type="InterPro" id="IPR009056">
    <property type="entry name" value="Cyt_c-like_dom"/>
</dbReference>
<keyword evidence="5" id="KW-0732">Signal</keyword>
<evidence type="ECO:0000256" key="4">
    <source>
        <dbReference type="PROSITE-ProRule" id="PRU00433"/>
    </source>
</evidence>
<sequence>MSSKQHRARAKVQRASIFVVLGLVAGHSSSTDAATDLIKSSRGGSQLWDYCEGKGDATLLPADPRSLVQPGIGTGRAVAFNAFWKDCHTDPAAVQEAGHPKTCGELRQRFYRGDGLLDTGSRTVAALFTGDNPTTIESVFGAATLTAAQYNSLWVSWGGFLLRPDNFDELVAERYGSVFGAGRNPYPKPLEDPNRTNGGTGRLPEMFTQLRNPDGSWSGRIGITCHACHSGAANGAHTPGSGSSLQDLHLLLRDAVPLGYLPSLASLANLTRTRGTNNASDINLAFLFPDQGLISISTALGVLASGSTASMDTPAWWNMGHRPVKFVDGVFPMDAPRVDMVFYTPAFGLFGSLGGPLSEAGQNWMRAHGPDANTWIESLKAPAYPGTIDTALAEQGAVLFHTLNLWASNRNNPVPKPSAGNGSCASCHGAYAPRYVNDPAFLASPALEGMAAYITPQRIIQTDPVRQQTNNEAVQIAGASNFFGYPSTAGTANDCGPQNRADLRGNRELGYLAPPLYGIWATAPYMHNGSVPNIWEVLKPSDRTPLWKRKSKTPRWDQTGRAIMGYDTSMQAYDTAKLGWKYDAIQCRRPSLLDPLPSPYLRCDPNDDLLLSWYDALLTNLYGNVILAWNVLFPPTITNTDIENRKIYNSYMFGQGNGGHTFNAVLTDNERKAIIEYLKTL</sequence>
<dbReference type="Pfam" id="PF21419">
    <property type="entry name" value="RoxA-like_Cyt-c"/>
    <property type="match status" value="1"/>
</dbReference>
<dbReference type="SMR" id="A0A1S6Q8F9"/>
<dbReference type="SUPFAM" id="SSF46626">
    <property type="entry name" value="Cytochrome c"/>
    <property type="match status" value="1"/>
</dbReference>
<dbReference type="Gene3D" id="1.10.760.10">
    <property type="entry name" value="Cytochrome c-like domain"/>
    <property type="match status" value="1"/>
</dbReference>
<dbReference type="InterPro" id="IPR036909">
    <property type="entry name" value="Cyt_c-like_dom_sf"/>
</dbReference>
<dbReference type="BRENDA" id="1.13.99.B1">
    <property type="organism ID" value="6720"/>
</dbReference>
<evidence type="ECO:0000313" key="7">
    <source>
        <dbReference type="EMBL" id="AQV11968.1"/>
    </source>
</evidence>
<keyword evidence="2 4" id="KW-0479">Metal-binding</keyword>
<dbReference type="GO" id="GO:0046872">
    <property type="term" value="F:metal ion binding"/>
    <property type="evidence" value="ECO:0007669"/>
    <property type="project" value="UniProtKB-KW"/>
</dbReference>
<evidence type="ECO:0000259" key="6">
    <source>
        <dbReference type="PROSITE" id="PS51007"/>
    </source>
</evidence>
<dbReference type="GO" id="GO:0009055">
    <property type="term" value="F:electron transfer activity"/>
    <property type="evidence" value="ECO:0007669"/>
    <property type="project" value="InterPro"/>
</dbReference>
<proteinExistence type="predicted"/>
<dbReference type="GO" id="GO:0004130">
    <property type="term" value="F:cytochrome-c peroxidase activity"/>
    <property type="evidence" value="ECO:0007669"/>
    <property type="project" value="TreeGrafter"/>
</dbReference>
<feature type="chain" id="PRO_5012164650" evidence="5">
    <location>
        <begin position="34"/>
        <end position="681"/>
    </location>
</feature>
<evidence type="ECO:0000256" key="1">
    <source>
        <dbReference type="ARBA" id="ARBA00022617"/>
    </source>
</evidence>
<dbReference type="BRENDA" id="1.13.11.87">
    <property type="organism ID" value="15405"/>
</dbReference>